<dbReference type="SMART" id="SM00912">
    <property type="entry name" value="Haemagg_act"/>
    <property type="match status" value="1"/>
</dbReference>
<keyword evidence="9" id="KW-1185">Reference proteome</keyword>
<protein>
    <submittedName>
        <fullName evidence="8">Filamentous hemagglutinin N-terminal domain-containing protein</fullName>
    </submittedName>
</protein>
<evidence type="ECO:0000256" key="5">
    <source>
        <dbReference type="ARBA" id="ARBA00024043"/>
    </source>
</evidence>
<keyword evidence="2" id="KW-0800">Toxin</keyword>
<evidence type="ECO:0000256" key="2">
    <source>
        <dbReference type="ARBA" id="ARBA00022656"/>
    </source>
</evidence>
<feature type="region of interest" description="Disordered" evidence="6">
    <location>
        <begin position="24"/>
        <end position="47"/>
    </location>
</feature>
<dbReference type="InterPro" id="IPR010069">
    <property type="entry name" value="CdiA_FHA1_rpt"/>
</dbReference>
<comment type="similarity">
    <text evidence="5">In the N-terminal section; belongs to the CdiA toxin family.</text>
</comment>
<feature type="domain" description="Filamentous haemagglutinin FhaB/tRNA nuclease CdiA-like TPS" evidence="7">
    <location>
        <begin position="96"/>
        <end position="216"/>
    </location>
</feature>
<evidence type="ECO:0000256" key="1">
    <source>
        <dbReference type="ARBA" id="ARBA00004219"/>
    </source>
</evidence>
<evidence type="ECO:0000313" key="9">
    <source>
        <dbReference type="Proteomes" id="UP000035080"/>
    </source>
</evidence>
<evidence type="ECO:0000256" key="6">
    <source>
        <dbReference type="SAM" id="MobiDB-lite"/>
    </source>
</evidence>
<dbReference type="InterPro" id="IPR011050">
    <property type="entry name" value="Pectin_lyase_fold/virulence"/>
</dbReference>
<feature type="region of interest" description="Disordered" evidence="6">
    <location>
        <begin position="2495"/>
        <end position="2518"/>
    </location>
</feature>
<dbReference type="Pfam" id="PF04829">
    <property type="entry name" value="PT-VENN"/>
    <property type="match status" value="1"/>
</dbReference>
<dbReference type="InterPro" id="IPR012334">
    <property type="entry name" value="Pectin_lyas_fold"/>
</dbReference>
<feature type="compositionally biased region" description="Polar residues" evidence="6">
    <location>
        <begin position="2495"/>
        <end position="2504"/>
    </location>
</feature>
<dbReference type="Pfam" id="PF05860">
    <property type="entry name" value="TPS"/>
    <property type="match status" value="1"/>
</dbReference>
<dbReference type="Gene3D" id="2.160.20.10">
    <property type="entry name" value="Single-stranded right-handed beta-helix, Pectin lyase-like"/>
    <property type="match status" value="1"/>
</dbReference>
<evidence type="ECO:0000313" key="8">
    <source>
        <dbReference type="EMBL" id="QHF13180.1"/>
    </source>
</evidence>
<sequence length="3596" mass="371580">MNTRCFRLIFSHVQRQWVAVGENVRRGRTPGSGRTARRRGAGGPIASTPHQNLLRPVSAAVTPALVALVALGLPVTAWSQIVAAPGPHAPGVSVTPNGLPLVNITAPSAAGVSQNQYQQFDVPTQGAILNNSHTIVQTQMGGLVPGNPNLTGAPARIIVNQVTGALPSSLAGYLEVAGRRAEVIISNPNGLTCDGCGFVNTSRGVLTTGMPVFGGSGSLDAFRVTDGHLRITGAGLNAGNLEHAALLARAVEVNAAVHAQQLDVIAGLNDIDAASFDIRERQTSSGTAPAFALDLSRLGGMYAGKIRLIGTEAGVGVNLDGKVTANRGALVLNSTGQLQIGGKLQAREDLRVKAAGDLSISGDITADGQLMLDTGRNLLSAGSLRGARDVTLDAAGTWRHTGKASAGRHLVANAAALASSGVIVAGANADGTRGATGNISLTTTGLLQAGGNHTATGDIRLLADAIDLTRSTSTVLYGLRMNARGGVVTMAHATTQVGGMTQITAHRDVIHDGATLRTSGLVLDGAGLRNHQGRIEQWQATAPLRMTLSGSLSNRAGQIVANSNDVLLSAGQLDNTAGKIEHAGTGKFVLGTGTVENVGGTVATNGAMSIEANDWRNDRGTLSVKQSLSAALRGQLTNTGGLMQTGGLFSLKADHIENLGGRILALGKADLHLYADKGIENGRLDTTVGEIAGRGNVRLDATSLINHGVWTTQGSLLANAAGDLLNIGGRIVARHQAAVAARGVFDNTRGTLATGEALTLDADAVDNSLGELQASSLAVSARTLTNRSGKIIQTGTGTHDLARLRIADRLSNRSGSIHLATRDATIDISEFENEKGTVAHAGDGVLLVNGQTVDNRGGRIGTNGDLRLDAKSADNTDGRMTAMRNLKSIVAEQLSNVSGELAAAAVSLNVGDTFDNRAGSVEASDTLLLNAARVNNAKGKLLNSGHARTEVIVRNTLDNSDGGSVAANANLSVEAGSLDNADGRLHAGDALALKVAADVANPAGYLAAGGRLDAEIGGSFANRAGQVSARDALRIRVTDQFDNADGKVEVSDARGRMDVSARALDNAGGRFANAGTGAIDIATVERLRNRASSGRTPEHAGSIAGNGAINLRASGIDNIDGARIAAGTSLSLISTADVDNRLGRLLANGALAITSAGDMSNIDGRVHAGKALKLATNGGLDNTRGSIETAGDPSIGGDSDLSVRAATLDNTDGRIVNGTRQGGHLSITAEAIVNALTRDSTPTSMPHRPIGLIGGNGGVSMTTFALMNGPNAHISAGTDLSLSVRDKLGNAGTMFSGADMSITWQDTQRTRAFENTGNVQARRDASVAVDELDHRSGEIAVNQNLKLRTGSLLGTARLRAGNDLNIALPGDFTYGADHGWQANGNLTLDVGGLLRVHGALGAIRQLTVSAAHLVNAEQGRIRGGSVHLNVAGDITNETRIDGDDVRLRSVRFINTGAVIGGRIRFDGERVSNTGDRAVLAATRGLDLFATGDVLNENGATLYSLADLRIAAGEARDDQGFLTQQSERFINRSAVVEAGADVDIATREFVNDRSFVNFVRGAQEEETRQVRDLWIAGYVAIPDADSRARCAAGGGTCQELPTMHESHSLSVDGEPAMIREFFKSTDSDGKEITLSRIVPNPRNQAFTQWRWSREARAALSSEKLNAVGSPISVTIPKHGLTALDVDANTFSLKKPIVEVYNRIGYPGEYDTRTITQRAVQHFEVIHDDGQGNWVIQFWPDFDPAVHIRPTVVDQSRSTITGAVDEGARIFRRGYGIPDNRDHNEFRRYITTHTKTDVLGDVADPAILTSQGTIRLNVDNGTALNHAATISAGGNIHVRGNGAQITSRSIGLERVERTEQSSDLYWHEKRGNSDRSIINVKFDVAERRSIVGGLQSVISSNGTTHLRGRDITIETATVDGTVIGSRQTDSDVGTSQRVAVDAGQATVSTGKPAPVGTPVATPIVPDVSGALQTLDTASAGMPGLTLPRSVLFSVVETPDHPYLVETDSRFTDRGTFVSSNYMLDLLGIAPASVERRIGDGFYEAKLVREQILELTGRASLNGHDSGASAAIDAEFRTLLAQGARAGRDLELRVGIRLTPEQMRALTDDIVWLVRQTVTLPDGTSTTVLVPTVYLAHGKRVVMQPGGALVTGRDVIVEATNQVSNSGQIVGDSSTRIRAFDVENRGVIGGSGGIGGSAEKSEAGAVDVIAQRDFRNIGGEIAGERVQVTAGRDVVVTSERRTNEWVKDSQSGKTTTIESLGHVDARDGVVITAGRDLSVTGAAIDAGNNVDLAAGRNLSLGTIASGREFGGGSSESHSRTQVTENVSSAIHAGGDATFMAGRDVSGTGADVDAGKRVVIAAARDVEIGAAIDTVTDTARVNGDTYAATVDSYAESVQGSRIRGTGGIGIAAGQAEAVGRLLNERGVTAYVTSGEGTPGDVKILGAYLSAGPSDDKVSGTKPSSNAAGTADLKIIATGDVTVGGASARYDDTRWSQSTRNGLLSSTTEESYRDSHGTRTTGSTLSGDAVTIAAGRDVTITGSQVVADGDMTLGAKRNVTIASAADESNSLSVTEKTTTGVFGSGFSVTIGSRSEKEKQRREDVSQTGSVVGSISGDVAIRAGDDYQQEGSTVVARDGDVNIAGKRVSITESAESEQRVHEREVKQAGLTIAVSSPLLDAAQTVGQMSKAVSKVDDARMKALGVAAGGLAVKNAADSVKNLKDAANVNVSITVGGSKQTSRETNDSTTSNGSAVRAGGNVSVTATGDGDQSSLLVRGSEIAAGKDVKLTSDGTLDILAAKDTSEHHRTSSGVSGGIGLGISLGANGSSMGVTANASASRGKADGKDVTQRNSHIVAGGAAEIASGGDTNIRGGTVVGERVVADIGGDLNIESLQDTSVYASKDQSISGSATVGLGSAGGASGSINVSHQQINSDFASVTEQSGIKAGDGGFDVTVKGNTDLTGAIIASTDKAADEDRNRLKTGSLTTRDVENHAEYDAFGISLGGGFSAGGGENAKVGTDQKGDAQTGANATPGSELPKTGPVSIKPPVVVAAGDSASSTTRSGISAGVIEITNEASQRERTGQTAEETVAGVNRDVSSDRDGSGALTNKFDKEQIETSFEIMQTLQREVGTFVGNRAKEADELKKARDKETDPARRAELDAQLVDAQKWGPGGDYRRIVTAIVAAAAGNVTAGMGDMVTRGAVNYLQSLGAEKVKAIADELNSETARAALQGIVGCAGAAASGGNCGAGAMGASASVVLNNLLGKAGEKSGKDLSAEAKETHANLVTSVVAGIAAVSGGDIATATTSAKIEVENNYLNEKEARDLDREFSSCKTSGGNCKEVIEKYIGISNKNSKELTEACAGGGVACVTWEELIRASTSVAIDENGFQVRMSEKMKDSGASALVEYLNSKDLKFLKDNISTTDRVLSVVGDPTNWPVIVMSAKSFITGASGKEKLIAAGVTSGTSAAIQYGINKNVNLTDLIGSAVIGSITASKGYNTTVTWNAVGGYYSAEIKGDDPFIAGLLSGAGASTGYAVGNVIKIPMDKIMNPISKQYEWVPTGFWTITKPVPQHPLPSISGNIADSITSEIMQNKIKNLSDN</sequence>
<dbReference type="InterPro" id="IPR008638">
    <property type="entry name" value="FhaB/CdiA-like_TPS"/>
</dbReference>
<feature type="region of interest" description="Disordered" evidence="6">
    <location>
        <begin position="2731"/>
        <end position="2762"/>
    </location>
</feature>
<evidence type="ECO:0000256" key="3">
    <source>
        <dbReference type="ARBA" id="ARBA00022913"/>
    </source>
</evidence>
<dbReference type="InterPro" id="IPR006914">
    <property type="entry name" value="VENN_dom"/>
</dbReference>
<dbReference type="InterPro" id="IPR025157">
    <property type="entry name" value="Hemagglutinin_rpt"/>
</dbReference>
<keyword evidence="4" id="KW-0843">Virulence</keyword>
<dbReference type="InterPro" id="IPR024973">
    <property type="entry name" value="ESPR"/>
</dbReference>
<feature type="region of interest" description="Disordered" evidence="6">
    <location>
        <begin position="3007"/>
        <end position="3042"/>
    </location>
</feature>
<evidence type="ECO:0000256" key="4">
    <source>
        <dbReference type="ARBA" id="ARBA00023026"/>
    </source>
</evidence>
<dbReference type="RefSeq" id="WP_080759125.1">
    <property type="nucleotide sequence ID" value="NZ_CP047385.1"/>
</dbReference>
<feature type="region of interest" description="Disordered" evidence="6">
    <location>
        <begin position="2825"/>
        <end position="2845"/>
    </location>
</feature>
<accession>A0ABX6HRP0</accession>
<comment type="subcellular location">
    <subcellularLocation>
        <location evidence="1">Target cell</location>
        <location evidence="1">Target cell cytoplasm</location>
    </subcellularLocation>
</comment>
<dbReference type="Pfam" id="PF13018">
    <property type="entry name" value="ESPR"/>
    <property type="match status" value="1"/>
</dbReference>
<evidence type="ECO:0000259" key="7">
    <source>
        <dbReference type="SMART" id="SM00912"/>
    </source>
</evidence>
<keyword evidence="3" id="KW-1266">Target cell cytoplasm</keyword>
<dbReference type="Pfam" id="PF13332">
    <property type="entry name" value="Fil_haemagg_2"/>
    <property type="match status" value="4"/>
</dbReference>
<dbReference type="EMBL" id="CP047385">
    <property type="protein sequence ID" value="QHF13180.1"/>
    <property type="molecule type" value="Genomic_DNA"/>
</dbReference>
<organism evidence="8 9">
    <name type="scientific">Pandoraea fibrosis</name>
    <dbReference type="NCBI Taxonomy" id="1891094"/>
    <lineage>
        <taxon>Bacteria</taxon>
        <taxon>Pseudomonadati</taxon>
        <taxon>Pseudomonadota</taxon>
        <taxon>Betaproteobacteria</taxon>
        <taxon>Burkholderiales</taxon>
        <taxon>Burkholderiaceae</taxon>
        <taxon>Pandoraea</taxon>
    </lineage>
</organism>
<dbReference type="NCBIfam" id="TIGR01901">
    <property type="entry name" value="adhes_NPXG"/>
    <property type="match status" value="1"/>
</dbReference>
<feature type="region of interest" description="Disordered" evidence="6">
    <location>
        <begin position="3064"/>
        <end position="3104"/>
    </location>
</feature>
<proteinExistence type="inferred from homology"/>
<dbReference type="NCBIfam" id="TIGR01731">
    <property type="entry name" value="fil_hemag_20aa"/>
    <property type="match status" value="16"/>
</dbReference>
<dbReference type="SUPFAM" id="SSF51126">
    <property type="entry name" value="Pectin lyase-like"/>
    <property type="match status" value="1"/>
</dbReference>
<gene>
    <name evidence="8" type="ORF">PI93_011435</name>
</gene>
<dbReference type="Proteomes" id="UP000035080">
    <property type="component" value="Chromosome"/>
</dbReference>
<reference evidence="8 9" key="1">
    <citation type="journal article" date="2015" name="Genome Announc.">
        <title>Genome Sequences of Two Pandoraea pnomenusa Isolates Recovered 11 Months Apart from a Cystic Fibrosis Patient.</title>
        <authorList>
            <person name="Ee R."/>
            <person name="Ambrose M."/>
            <person name="Lazenby J."/>
            <person name="Williams P."/>
            <person name="Chan K.G."/>
            <person name="Roddam L."/>
        </authorList>
    </citation>
    <scope>NUCLEOTIDE SEQUENCE [LARGE SCALE GENOMIC DNA]</scope>
    <source>
        <strain evidence="8 9">6399</strain>
    </source>
</reference>
<name>A0ABX6HRP0_9BURK</name>